<evidence type="ECO:0000256" key="4">
    <source>
        <dbReference type="ARBA" id="ARBA00022833"/>
    </source>
</evidence>
<reference evidence="11" key="1">
    <citation type="submission" date="2020-11" db="EMBL/GenBank/DDBJ databases">
        <authorList>
            <person name="Tran Van P."/>
        </authorList>
    </citation>
    <scope>NUCLEOTIDE SEQUENCE</scope>
</reference>
<evidence type="ECO:0000256" key="8">
    <source>
        <dbReference type="PROSITE-ProRule" id="PRU00042"/>
    </source>
</evidence>
<dbReference type="GO" id="GO:0008270">
    <property type="term" value="F:zinc ion binding"/>
    <property type="evidence" value="ECO:0007669"/>
    <property type="project" value="UniProtKB-KW"/>
</dbReference>
<evidence type="ECO:0000259" key="10">
    <source>
        <dbReference type="PROSITE" id="PS50157"/>
    </source>
</evidence>
<feature type="domain" description="C2H2-type" evidence="10">
    <location>
        <begin position="321"/>
        <end position="351"/>
    </location>
</feature>
<evidence type="ECO:0000313" key="11">
    <source>
        <dbReference type="EMBL" id="CAD7633526.1"/>
    </source>
</evidence>
<dbReference type="PROSITE" id="PS50157">
    <property type="entry name" value="ZINC_FINGER_C2H2_2"/>
    <property type="match status" value="13"/>
</dbReference>
<dbReference type="Pfam" id="PF00096">
    <property type="entry name" value="zf-C2H2"/>
    <property type="match status" value="6"/>
</dbReference>
<evidence type="ECO:0000313" key="12">
    <source>
        <dbReference type="Proteomes" id="UP000759131"/>
    </source>
</evidence>
<dbReference type="EMBL" id="OC867452">
    <property type="protein sequence ID" value="CAD7633526.1"/>
    <property type="molecule type" value="Genomic_DNA"/>
</dbReference>
<dbReference type="GO" id="GO:0005634">
    <property type="term" value="C:nucleus"/>
    <property type="evidence" value="ECO:0007669"/>
    <property type="project" value="UniProtKB-SubCell"/>
</dbReference>
<comment type="subcellular location">
    <subcellularLocation>
        <location evidence="1">Nucleus</location>
    </subcellularLocation>
</comment>
<feature type="domain" description="C2H2-type" evidence="10">
    <location>
        <begin position="414"/>
        <end position="440"/>
    </location>
</feature>
<feature type="domain" description="C2H2-type" evidence="10">
    <location>
        <begin position="547"/>
        <end position="569"/>
    </location>
</feature>
<feature type="non-terminal residue" evidence="11">
    <location>
        <position position="1"/>
    </location>
</feature>
<dbReference type="OrthoDB" id="654211at2759"/>
<feature type="domain" description="C2H2-type" evidence="10">
    <location>
        <begin position="272"/>
        <end position="302"/>
    </location>
</feature>
<dbReference type="PANTHER" id="PTHR46179">
    <property type="entry name" value="ZINC FINGER PROTEIN"/>
    <property type="match status" value="1"/>
</dbReference>
<keyword evidence="2" id="KW-0479">Metal-binding</keyword>
<dbReference type="InterPro" id="IPR036236">
    <property type="entry name" value="Znf_C2H2_sf"/>
</dbReference>
<feature type="domain" description="C2H2-type" evidence="10">
    <location>
        <begin position="383"/>
        <end position="412"/>
    </location>
</feature>
<feature type="compositionally biased region" description="Basic and acidic residues" evidence="9">
    <location>
        <begin position="10"/>
        <end position="24"/>
    </location>
</feature>
<accession>A0A7R9L290</accession>
<keyword evidence="3 8" id="KW-0863">Zinc-finger</keyword>
<dbReference type="InterPro" id="IPR013087">
    <property type="entry name" value="Znf_C2H2_type"/>
</dbReference>
<feature type="domain" description="C2H2-type" evidence="10">
    <location>
        <begin position="481"/>
        <end position="511"/>
    </location>
</feature>
<feature type="domain" description="C2H2-type" evidence="10">
    <location>
        <begin position="193"/>
        <end position="222"/>
    </location>
</feature>
<gene>
    <name evidence="11" type="ORF">OSB1V03_LOCUS13923</name>
</gene>
<keyword evidence="4" id="KW-0862">Zinc</keyword>
<evidence type="ECO:0000256" key="6">
    <source>
        <dbReference type="ARBA" id="ARBA00023163"/>
    </source>
</evidence>
<dbReference type="InterPro" id="IPR051061">
    <property type="entry name" value="Zinc_finger_trans_reg"/>
</dbReference>
<dbReference type="PANTHER" id="PTHR46179:SF13">
    <property type="entry name" value="C2H2-TYPE DOMAIN-CONTAINING PROTEIN"/>
    <property type="match status" value="1"/>
</dbReference>
<organism evidence="11">
    <name type="scientific">Medioppia subpectinata</name>
    <dbReference type="NCBI Taxonomy" id="1979941"/>
    <lineage>
        <taxon>Eukaryota</taxon>
        <taxon>Metazoa</taxon>
        <taxon>Ecdysozoa</taxon>
        <taxon>Arthropoda</taxon>
        <taxon>Chelicerata</taxon>
        <taxon>Arachnida</taxon>
        <taxon>Acari</taxon>
        <taxon>Acariformes</taxon>
        <taxon>Sarcoptiformes</taxon>
        <taxon>Oribatida</taxon>
        <taxon>Brachypylina</taxon>
        <taxon>Oppioidea</taxon>
        <taxon>Oppiidae</taxon>
        <taxon>Medioppia</taxon>
    </lineage>
</organism>
<keyword evidence="6" id="KW-0804">Transcription</keyword>
<evidence type="ECO:0000256" key="3">
    <source>
        <dbReference type="ARBA" id="ARBA00022771"/>
    </source>
</evidence>
<feature type="domain" description="C2H2-type" evidence="10">
    <location>
        <begin position="124"/>
        <end position="153"/>
    </location>
</feature>
<evidence type="ECO:0000256" key="9">
    <source>
        <dbReference type="SAM" id="MobiDB-lite"/>
    </source>
</evidence>
<dbReference type="AlphaFoldDB" id="A0A7R9L290"/>
<sequence>PSLVDQSVGDVREDSKRLDNRPKTSDISNGNENRGKNVVPNAVNSGSNGESDGDYKCPIDGCGKSFTTALRLSYHTTRHTIQMRLRECESDGDYKCPIDGCGKSFTTALRLSYHTTRHSIEKPFKCDYENCNSAFTFKGRLVAHQKTHENQRQRCEPDDQFVDSTTNSVLKKDTNVVPNDCNSGSNGESDGDHKCTVDGCGKSYTTAMRLSHHLYLHILGKPFKCDYENCDFVFSKKWWLQKHKKTHERARERARNAPEQYDLCYDTTLKMYVCPNSECDKRFATRYRLLSHIRLVHKKTNERRNAPEQYDRCYDTTLQMYVCPNSGCDKRYTTREKLYNHARRIHVDRRFVCDYVGCGKAFKNNQDCLIHRTSHMPRREKPYACPHPGCDYRASQNQLIRRHMETHGGNEPVFVCPVDGCGKSYPRSGSLKHHKRAAHTIAAHTVRRKTYACQHPNCGRSYFSSTTLRLHSAQHCAEPTLRCRREDCPEMFGSSAALVRHMKSVHNWKQTRSVEKKYACEWPGCEYKGSLYKMREHRTTHTGLKEYACDWPECGKRFGRSSLLRNPHK</sequence>
<feature type="domain" description="C2H2-type" evidence="10">
    <location>
        <begin position="55"/>
        <end position="84"/>
    </location>
</feature>
<dbReference type="GO" id="GO:0006357">
    <property type="term" value="P:regulation of transcription by RNA polymerase II"/>
    <property type="evidence" value="ECO:0007669"/>
    <property type="project" value="TreeGrafter"/>
</dbReference>
<proteinExistence type="predicted"/>
<dbReference type="Gene3D" id="3.30.160.60">
    <property type="entry name" value="Classic Zinc Finger"/>
    <property type="match status" value="11"/>
</dbReference>
<feature type="region of interest" description="Disordered" evidence="9">
    <location>
        <begin position="1"/>
        <end position="51"/>
    </location>
</feature>
<evidence type="ECO:0000256" key="5">
    <source>
        <dbReference type="ARBA" id="ARBA00023015"/>
    </source>
</evidence>
<dbReference type="Proteomes" id="UP000759131">
    <property type="component" value="Unassembled WGS sequence"/>
</dbReference>
<feature type="domain" description="C2H2-type" evidence="10">
    <location>
        <begin position="94"/>
        <end position="123"/>
    </location>
</feature>
<dbReference type="SMART" id="SM00355">
    <property type="entry name" value="ZnF_C2H2"/>
    <property type="match status" value="13"/>
</dbReference>
<evidence type="ECO:0000256" key="1">
    <source>
        <dbReference type="ARBA" id="ARBA00004123"/>
    </source>
</evidence>
<name>A0A7R9L290_9ACAR</name>
<dbReference type="EMBL" id="CAJPIZ010012877">
    <property type="protein sequence ID" value="CAG2113956.1"/>
    <property type="molecule type" value="Genomic_DNA"/>
</dbReference>
<feature type="non-terminal residue" evidence="11">
    <location>
        <position position="569"/>
    </location>
</feature>
<protein>
    <recommendedName>
        <fullName evidence="10">C2H2-type domain-containing protein</fullName>
    </recommendedName>
</protein>
<keyword evidence="5" id="KW-0805">Transcription regulation</keyword>
<feature type="domain" description="C2H2-type" evidence="10">
    <location>
        <begin position="451"/>
        <end position="480"/>
    </location>
</feature>
<feature type="domain" description="C2H2-type" evidence="10">
    <location>
        <begin position="351"/>
        <end position="380"/>
    </location>
</feature>
<keyword evidence="7" id="KW-0539">Nucleus</keyword>
<keyword evidence="12" id="KW-1185">Reference proteome</keyword>
<dbReference type="PROSITE" id="PS00028">
    <property type="entry name" value="ZINC_FINGER_C2H2_1"/>
    <property type="match status" value="11"/>
</dbReference>
<evidence type="ECO:0000256" key="2">
    <source>
        <dbReference type="ARBA" id="ARBA00022723"/>
    </source>
</evidence>
<dbReference type="SUPFAM" id="SSF57667">
    <property type="entry name" value="beta-beta-alpha zinc fingers"/>
    <property type="match status" value="7"/>
</dbReference>
<evidence type="ECO:0000256" key="7">
    <source>
        <dbReference type="ARBA" id="ARBA00023242"/>
    </source>
</evidence>
<feature type="domain" description="C2H2-type" evidence="10">
    <location>
        <begin position="223"/>
        <end position="252"/>
    </location>
</feature>